<gene>
    <name evidence="6" type="ORF">DWX31_25865</name>
</gene>
<comment type="catalytic activity">
    <reaction evidence="1">
        <text>D-fructose 6-phosphate + L-glutamine = D-glucosamine 6-phosphate + L-glutamate</text>
        <dbReference type="Rhea" id="RHEA:13237"/>
        <dbReference type="ChEBI" id="CHEBI:29985"/>
        <dbReference type="ChEBI" id="CHEBI:58359"/>
        <dbReference type="ChEBI" id="CHEBI:58725"/>
        <dbReference type="ChEBI" id="CHEBI:61527"/>
        <dbReference type="EC" id="2.6.1.16"/>
    </reaction>
</comment>
<dbReference type="InterPro" id="IPR046348">
    <property type="entry name" value="SIS_dom_sf"/>
</dbReference>
<dbReference type="AlphaFoldDB" id="A0A3E3DEU7"/>
<proteinExistence type="predicted"/>
<feature type="domain" description="SIS" evidence="5">
    <location>
        <begin position="37"/>
        <end position="183"/>
    </location>
</feature>
<evidence type="ECO:0000313" key="7">
    <source>
        <dbReference type="Proteomes" id="UP000261023"/>
    </source>
</evidence>
<organism evidence="6 7">
    <name type="scientific">Hungatella hathewayi</name>
    <dbReference type="NCBI Taxonomy" id="154046"/>
    <lineage>
        <taxon>Bacteria</taxon>
        <taxon>Bacillati</taxon>
        <taxon>Bacillota</taxon>
        <taxon>Clostridia</taxon>
        <taxon>Lachnospirales</taxon>
        <taxon>Lachnospiraceae</taxon>
        <taxon>Hungatella</taxon>
    </lineage>
</organism>
<name>A0A3E3DEU7_9FIRM</name>
<dbReference type="RefSeq" id="WP_025530952.1">
    <property type="nucleotide sequence ID" value="NZ_QTJW01000022.1"/>
</dbReference>
<protein>
    <recommendedName>
        <fullName evidence="3">Glutamine--fructose-6-phosphate aminotransferase [isomerizing]</fullName>
        <ecNumber evidence="2">2.6.1.16</ecNumber>
    </recommendedName>
</protein>
<reference evidence="6 7" key="1">
    <citation type="submission" date="2018-08" db="EMBL/GenBank/DDBJ databases">
        <title>A genome reference for cultivated species of the human gut microbiota.</title>
        <authorList>
            <person name="Zou Y."/>
            <person name="Xue W."/>
            <person name="Luo G."/>
        </authorList>
    </citation>
    <scope>NUCLEOTIDE SEQUENCE [LARGE SCALE GENOMIC DNA]</scope>
    <source>
        <strain evidence="6 7">AF19-13AC</strain>
    </source>
</reference>
<dbReference type="OrthoDB" id="9779207at2"/>
<sequence length="386" mass="42039">MDKREFDNQLRRQCFDIPVMCREQLAGIRKGVKESVPAEVLKTVRKVVITGCGDSYLAGIAGIPAFKKYSGAFASSFTAVRCIDAARFMEYEAGQEEAELVIGISASGGPARVVEALRRARAKGCRTLIITNNPESPAAKEAEFALIVHTPPFAEPGPGLRNYYASLLGLFALAAAMGEAKGICPEGQVEALCENVEAFTMEYGRCMERMDDEMFQLAGLWKTHESVETIGDYTDYATAYFIGAKYVEAAGMMAAAIDSENWCHVNYFKHGPEKISTIFLAGKDENNHSRVLESMDQALGIGRPVLLITDTDREGYGARPEAHVCQVPAAPEGCQFLAPLLQYIPGTLLAAYTAAFHEEPYFRGPESLQRRSAAGCTISDSKITVV</sequence>
<dbReference type="GO" id="GO:0006487">
    <property type="term" value="P:protein N-linked glycosylation"/>
    <property type="evidence" value="ECO:0007669"/>
    <property type="project" value="TreeGrafter"/>
</dbReference>
<dbReference type="InterPro" id="IPR001347">
    <property type="entry name" value="SIS_dom"/>
</dbReference>
<evidence type="ECO:0000256" key="1">
    <source>
        <dbReference type="ARBA" id="ARBA00001031"/>
    </source>
</evidence>
<dbReference type="EC" id="2.6.1.16" evidence="2"/>
<dbReference type="PROSITE" id="PS51464">
    <property type="entry name" value="SIS"/>
    <property type="match status" value="1"/>
</dbReference>
<dbReference type="GO" id="GO:0097367">
    <property type="term" value="F:carbohydrate derivative binding"/>
    <property type="evidence" value="ECO:0007669"/>
    <property type="project" value="InterPro"/>
</dbReference>
<evidence type="ECO:0000256" key="3">
    <source>
        <dbReference type="ARBA" id="ARBA00016090"/>
    </source>
</evidence>
<evidence type="ECO:0000256" key="2">
    <source>
        <dbReference type="ARBA" id="ARBA00012916"/>
    </source>
</evidence>
<evidence type="ECO:0000256" key="4">
    <source>
        <dbReference type="ARBA" id="ARBA00022737"/>
    </source>
</evidence>
<keyword evidence="4" id="KW-0677">Repeat</keyword>
<dbReference type="Pfam" id="PF01380">
    <property type="entry name" value="SIS"/>
    <property type="match status" value="1"/>
</dbReference>
<dbReference type="PANTHER" id="PTHR10937:SF0">
    <property type="entry name" value="GLUTAMINE--FRUCTOSE-6-PHOSPHATE TRANSAMINASE (ISOMERIZING)"/>
    <property type="match status" value="1"/>
</dbReference>
<dbReference type="PANTHER" id="PTHR10937">
    <property type="entry name" value="GLUCOSAMINE--FRUCTOSE-6-PHOSPHATE AMINOTRANSFERASE, ISOMERIZING"/>
    <property type="match status" value="1"/>
</dbReference>
<accession>A0A3E3DEU7</accession>
<dbReference type="GO" id="GO:0004360">
    <property type="term" value="F:glutamine-fructose-6-phosphate transaminase (isomerizing) activity"/>
    <property type="evidence" value="ECO:0007669"/>
    <property type="project" value="UniProtKB-EC"/>
</dbReference>
<dbReference type="CDD" id="cd05008">
    <property type="entry name" value="SIS_GlmS_GlmD_1"/>
    <property type="match status" value="1"/>
</dbReference>
<comment type="caution">
    <text evidence="6">The sequence shown here is derived from an EMBL/GenBank/DDBJ whole genome shotgun (WGS) entry which is preliminary data.</text>
</comment>
<evidence type="ECO:0000313" key="6">
    <source>
        <dbReference type="EMBL" id="RGD67774.1"/>
    </source>
</evidence>
<dbReference type="Gene3D" id="3.40.50.10490">
    <property type="entry name" value="Glucose-6-phosphate isomerase like protein, domain 1"/>
    <property type="match status" value="2"/>
</dbReference>
<dbReference type="InterPro" id="IPR035466">
    <property type="entry name" value="GlmS/AgaS_SIS"/>
</dbReference>
<dbReference type="GO" id="GO:0006002">
    <property type="term" value="P:fructose 6-phosphate metabolic process"/>
    <property type="evidence" value="ECO:0007669"/>
    <property type="project" value="TreeGrafter"/>
</dbReference>
<dbReference type="SUPFAM" id="SSF53697">
    <property type="entry name" value="SIS domain"/>
    <property type="match status" value="1"/>
</dbReference>
<dbReference type="Proteomes" id="UP000261023">
    <property type="component" value="Unassembled WGS sequence"/>
</dbReference>
<dbReference type="GO" id="GO:0006047">
    <property type="term" value="P:UDP-N-acetylglucosamine metabolic process"/>
    <property type="evidence" value="ECO:0007669"/>
    <property type="project" value="TreeGrafter"/>
</dbReference>
<evidence type="ECO:0000259" key="5">
    <source>
        <dbReference type="PROSITE" id="PS51464"/>
    </source>
</evidence>
<dbReference type="EMBL" id="QTJW01000022">
    <property type="protein sequence ID" value="RGD67774.1"/>
    <property type="molecule type" value="Genomic_DNA"/>
</dbReference>